<evidence type="ECO:0000313" key="3">
    <source>
        <dbReference type="Proteomes" id="UP000265520"/>
    </source>
</evidence>
<evidence type="ECO:0000313" key="2">
    <source>
        <dbReference type="EMBL" id="MCH91098.1"/>
    </source>
</evidence>
<dbReference type="AlphaFoldDB" id="A0A392MWM6"/>
<organism evidence="2 3">
    <name type="scientific">Trifolium medium</name>
    <dbReference type="NCBI Taxonomy" id="97028"/>
    <lineage>
        <taxon>Eukaryota</taxon>
        <taxon>Viridiplantae</taxon>
        <taxon>Streptophyta</taxon>
        <taxon>Embryophyta</taxon>
        <taxon>Tracheophyta</taxon>
        <taxon>Spermatophyta</taxon>
        <taxon>Magnoliopsida</taxon>
        <taxon>eudicotyledons</taxon>
        <taxon>Gunneridae</taxon>
        <taxon>Pentapetalae</taxon>
        <taxon>rosids</taxon>
        <taxon>fabids</taxon>
        <taxon>Fabales</taxon>
        <taxon>Fabaceae</taxon>
        <taxon>Papilionoideae</taxon>
        <taxon>50 kb inversion clade</taxon>
        <taxon>NPAAA clade</taxon>
        <taxon>Hologalegina</taxon>
        <taxon>IRL clade</taxon>
        <taxon>Trifolieae</taxon>
        <taxon>Trifolium</taxon>
    </lineage>
</organism>
<comment type="caution">
    <text evidence="2">The sequence shown here is derived from an EMBL/GenBank/DDBJ whole genome shotgun (WGS) entry which is preliminary data.</text>
</comment>
<gene>
    <name evidence="2" type="ORF">A2U01_0012023</name>
</gene>
<protein>
    <submittedName>
        <fullName evidence="2">Uncharacterized protein</fullName>
    </submittedName>
</protein>
<evidence type="ECO:0000256" key="1">
    <source>
        <dbReference type="SAM" id="MobiDB-lite"/>
    </source>
</evidence>
<dbReference type="Proteomes" id="UP000265520">
    <property type="component" value="Unassembled WGS sequence"/>
</dbReference>
<sequence>MVGLSSTDTPIPELQLLAEATQIGEPATAGGGNANRGTSKFFRRSQAASKMALASIERETMIPSVKLETKKGRKGGSGYDQLSPRSDGAVTGFKE</sequence>
<proteinExistence type="predicted"/>
<dbReference type="EMBL" id="LXQA010019679">
    <property type="protein sequence ID" value="MCH91098.1"/>
    <property type="molecule type" value="Genomic_DNA"/>
</dbReference>
<keyword evidence="3" id="KW-1185">Reference proteome</keyword>
<reference evidence="2 3" key="1">
    <citation type="journal article" date="2018" name="Front. Plant Sci.">
        <title>Red Clover (Trifolium pratense) and Zigzag Clover (T. medium) - A Picture of Genomic Similarities and Differences.</title>
        <authorList>
            <person name="Dluhosova J."/>
            <person name="Istvanek J."/>
            <person name="Nedelnik J."/>
            <person name="Repkova J."/>
        </authorList>
    </citation>
    <scope>NUCLEOTIDE SEQUENCE [LARGE SCALE GENOMIC DNA]</scope>
    <source>
        <strain evidence="3">cv. 10/8</strain>
        <tissue evidence="2">Leaf</tissue>
    </source>
</reference>
<name>A0A392MWM6_9FABA</name>
<feature type="region of interest" description="Disordered" evidence="1">
    <location>
        <begin position="62"/>
        <end position="95"/>
    </location>
</feature>
<accession>A0A392MWM6</accession>